<dbReference type="Pfam" id="PF01230">
    <property type="entry name" value="HIT"/>
    <property type="match status" value="1"/>
</dbReference>
<evidence type="ECO:0000259" key="2">
    <source>
        <dbReference type="PROSITE" id="PS51084"/>
    </source>
</evidence>
<evidence type="ECO:0000313" key="3">
    <source>
        <dbReference type="EMBL" id="MCQ4164959.1"/>
    </source>
</evidence>
<dbReference type="InterPro" id="IPR036265">
    <property type="entry name" value="HIT-like_sf"/>
</dbReference>
<gene>
    <name evidence="3" type="ORF">NM961_09580</name>
</gene>
<proteinExistence type="predicted"/>
<sequence>MSAADTAFALDPRLAADCIVVGELGLSRVLLMDDLRFPWLILVPRIAGLRELVELAREQQHELLDEINRVAHVLHAIAHPDKMNIATLGNVVAQLHVHVIARHVGDAAWPRPVWGVGERIAHTAAERERVLGLLRAGLALPRLE</sequence>
<comment type="caution">
    <text evidence="1">Lacks conserved residue(s) required for the propagation of feature annotation.</text>
</comment>
<dbReference type="PIRSF" id="PIRSF000714">
    <property type="entry name" value="HIT"/>
    <property type="match status" value="1"/>
</dbReference>
<name>A0ABT1QRQ5_9GAMM</name>
<dbReference type="InterPro" id="IPR026026">
    <property type="entry name" value="HIT_Hint"/>
</dbReference>
<dbReference type="InterPro" id="IPR011146">
    <property type="entry name" value="HIT-like"/>
</dbReference>
<dbReference type="Proteomes" id="UP001165498">
    <property type="component" value="Unassembled WGS sequence"/>
</dbReference>
<accession>A0ABT1QRQ5</accession>
<dbReference type="EMBL" id="JANFQO010000007">
    <property type="protein sequence ID" value="MCQ4164959.1"/>
    <property type="molecule type" value="Genomic_DNA"/>
</dbReference>
<comment type="caution">
    <text evidence="3">The sequence shown here is derived from an EMBL/GenBank/DDBJ whole genome shotgun (WGS) entry which is preliminary data.</text>
</comment>
<dbReference type="SUPFAM" id="SSF54197">
    <property type="entry name" value="HIT-like"/>
    <property type="match status" value="1"/>
</dbReference>
<keyword evidence="4" id="KW-1185">Reference proteome</keyword>
<reference evidence="3" key="1">
    <citation type="submission" date="2022-07" db="EMBL/GenBank/DDBJ databases">
        <title>Tahibacter sp., a new gammaproteobacterium isolated from the silt sample collected at pig farm.</title>
        <authorList>
            <person name="Chen H."/>
        </authorList>
    </citation>
    <scope>NUCLEOTIDE SEQUENCE</scope>
    <source>
        <strain evidence="3">P2K</strain>
    </source>
</reference>
<dbReference type="PROSITE" id="PS51084">
    <property type="entry name" value="HIT_2"/>
    <property type="match status" value="1"/>
</dbReference>
<feature type="domain" description="HIT" evidence="2">
    <location>
        <begin position="40"/>
        <end position="109"/>
    </location>
</feature>
<evidence type="ECO:0000313" key="4">
    <source>
        <dbReference type="Proteomes" id="UP001165498"/>
    </source>
</evidence>
<organism evidence="3 4">
    <name type="scientific">Tahibacter harae</name>
    <dbReference type="NCBI Taxonomy" id="2963937"/>
    <lineage>
        <taxon>Bacteria</taxon>
        <taxon>Pseudomonadati</taxon>
        <taxon>Pseudomonadota</taxon>
        <taxon>Gammaproteobacteria</taxon>
        <taxon>Lysobacterales</taxon>
        <taxon>Rhodanobacteraceae</taxon>
        <taxon>Tahibacter</taxon>
    </lineage>
</organism>
<protein>
    <submittedName>
        <fullName evidence="3">HIT family protein</fullName>
    </submittedName>
</protein>
<dbReference type="Gene3D" id="3.30.428.10">
    <property type="entry name" value="HIT-like"/>
    <property type="match status" value="1"/>
</dbReference>
<dbReference type="RefSeq" id="WP_255913989.1">
    <property type="nucleotide sequence ID" value="NZ_JANFQO010000007.1"/>
</dbReference>
<evidence type="ECO:0000256" key="1">
    <source>
        <dbReference type="PROSITE-ProRule" id="PRU00464"/>
    </source>
</evidence>